<dbReference type="PANTHER" id="PTHR43677">
    <property type="entry name" value="SHORT-CHAIN DEHYDROGENASE/REDUCTASE"/>
    <property type="match status" value="1"/>
</dbReference>
<name>A0A2X4UV67_9GAMM</name>
<dbReference type="InterPro" id="IPR011032">
    <property type="entry name" value="GroES-like_sf"/>
</dbReference>
<evidence type="ECO:0000259" key="1">
    <source>
        <dbReference type="Pfam" id="PF08240"/>
    </source>
</evidence>
<gene>
    <name evidence="2" type="primary">yhdH_3</name>
    <name evidence="2" type="ORF">NCTC12151_03209</name>
</gene>
<protein>
    <submittedName>
        <fullName evidence="2">Quinone oxidoreductase YhdH</fullName>
        <ecNumber evidence="2">1.6.5.-</ecNumber>
    </submittedName>
</protein>
<proteinExistence type="predicted"/>
<dbReference type="KEGG" id="lri:NCTC12151_03209"/>
<dbReference type="SUPFAM" id="SSF50129">
    <property type="entry name" value="GroES-like"/>
    <property type="match status" value="1"/>
</dbReference>
<evidence type="ECO:0000313" key="3">
    <source>
        <dbReference type="Proteomes" id="UP000249005"/>
    </source>
</evidence>
<dbReference type="AlphaFoldDB" id="A0A2X4UV67"/>
<dbReference type="PANTHER" id="PTHR43677:SF1">
    <property type="entry name" value="ACRYLYL-COA REDUCTASE ACUI-RELATED"/>
    <property type="match status" value="1"/>
</dbReference>
<feature type="domain" description="Alcohol dehydrogenase-like N-terminal" evidence="1">
    <location>
        <begin position="28"/>
        <end position="86"/>
    </location>
</feature>
<dbReference type="Gene3D" id="3.90.180.10">
    <property type="entry name" value="Medium-chain alcohol dehydrogenases, catalytic domain"/>
    <property type="match status" value="1"/>
</dbReference>
<dbReference type="EC" id="1.6.5.-" evidence="2"/>
<dbReference type="InterPro" id="IPR013154">
    <property type="entry name" value="ADH-like_N"/>
</dbReference>
<dbReference type="GO" id="GO:0043957">
    <property type="term" value="F:acryloyl-CoA reductase (NADPH) activity"/>
    <property type="evidence" value="ECO:0007669"/>
    <property type="project" value="TreeGrafter"/>
</dbReference>
<keyword evidence="3" id="KW-1185">Reference proteome</keyword>
<dbReference type="Pfam" id="PF08240">
    <property type="entry name" value="ADH_N"/>
    <property type="match status" value="1"/>
</dbReference>
<dbReference type="EMBL" id="LS483470">
    <property type="protein sequence ID" value="SQI43746.1"/>
    <property type="molecule type" value="Genomic_DNA"/>
</dbReference>
<evidence type="ECO:0000313" key="2">
    <source>
        <dbReference type="EMBL" id="SQI43746.1"/>
    </source>
</evidence>
<dbReference type="Proteomes" id="UP000249005">
    <property type="component" value="Chromosome 1"/>
</dbReference>
<reference evidence="2 3" key="1">
    <citation type="submission" date="2018-06" db="EMBL/GenBank/DDBJ databases">
        <authorList>
            <consortium name="Pathogen Informatics"/>
            <person name="Doyle S."/>
        </authorList>
    </citation>
    <scope>NUCLEOTIDE SEQUENCE [LARGE SCALE GENOMIC DNA]</scope>
    <source>
        <strain evidence="2 3">NCTC12151</strain>
    </source>
</reference>
<sequence length="92" mass="9957">MFKGILVNKDENTYCADVVDIDKASLPEGDVTVKVSYSSLNYKDGLAITGKSPVVRKFPMVPGIDLAGTVIESSTSQYSVGDEVLLNGWGRW</sequence>
<keyword evidence="2" id="KW-0560">Oxidoreductase</keyword>
<accession>A0A2X4UV67</accession>
<dbReference type="InterPro" id="IPR051397">
    <property type="entry name" value="Zn-ADH-like_protein"/>
</dbReference>
<organism evidence="2 3">
    <name type="scientific">Leminorella richardii</name>
    <dbReference type="NCBI Taxonomy" id="158841"/>
    <lineage>
        <taxon>Bacteria</taxon>
        <taxon>Pseudomonadati</taxon>
        <taxon>Pseudomonadota</taxon>
        <taxon>Gammaproteobacteria</taxon>
        <taxon>Enterobacterales</taxon>
        <taxon>Budviciaceae</taxon>
        <taxon>Leminorella</taxon>
    </lineage>
</organism>